<evidence type="ECO:0000313" key="3">
    <source>
        <dbReference type="Proteomes" id="UP000235786"/>
    </source>
</evidence>
<reference evidence="2 3" key="1">
    <citation type="submission" date="2016-04" db="EMBL/GenBank/DDBJ databases">
        <title>A degradative enzymes factory behind the ericoid mycorrhizal symbiosis.</title>
        <authorList>
            <consortium name="DOE Joint Genome Institute"/>
            <person name="Martino E."/>
            <person name="Morin E."/>
            <person name="Grelet G."/>
            <person name="Kuo A."/>
            <person name="Kohler A."/>
            <person name="Daghino S."/>
            <person name="Barry K."/>
            <person name="Choi C."/>
            <person name="Cichocki N."/>
            <person name="Clum A."/>
            <person name="Copeland A."/>
            <person name="Hainaut M."/>
            <person name="Haridas S."/>
            <person name="Labutti K."/>
            <person name="Lindquist E."/>
            <person name="Lipzen A."/>
            <person name="Khouja H.-R."/>
            <person name="Murat C."/>
            <person name="Ohm R."/>
            <person name="Olson A."/>
            <person name="Spatafora J."/>
            <person name="Veneault-Fourrey C."/>
            <person name="Henrissat B."/>
            <person name="Grigoriev I."/>
            <person name="Martin F."/>
            <person name="Perotto S."/>
        </authorList>
    </citation>
    <scope>NUCLEOTIDE SEQUENCE [LARGE SCALE GENOMIC DNA]</scope>
    <source>
        <strain evidence="2 3">F</strain>
    </source>
</reference>
<keyword evidence="1" id="KW-0732">Signal</keyword>
<gene>
    <name evidence="2" type="ORF">L207DRAFT_445366</name>
</gene>
<feature type="chain" id="PRO_5014405420" evidence="1">
    <location>
        <begin position="18"/>
        <end position="106"/>
    </location>
</feature>
<dbReference type="STRING" id="1149755.A0A2J6QT76"/>
<evidence type="ECO:0000313" key="2">
    <source>
        <dbReference type="EMBL" id="PMD29461.1"/>
    </source>
</evidence>
<organism evidence="2 3">
    <name type="scientific">Hyaloscypha variabilis (strain UAMH 11265 / GT02V1 / F)</name>
    <name type="common">Meliniomyces variabilis</name>
    <dbReference type="NCBI Taxonomy" id="1149755"/>
    <lineage>
        <taxon>Eukaryota</taxon>
        <taxon>Fungi</taxon>
        <taxon>Dikarya</taxon>
        <taxon>Ascomycota</taxon>
        <taxon>Pezizomycotina</taxon>
        <taxon>Leotiomycetes</taxon>
        <taxon>Helotiales</taxon>
        <taxon>Hyaloscyphaceae</taxon>
        <taxon>Hyaloscypha</taxon>
        <taxon>Hyaloscypha variabilis</taxon>
    </lineage>
</organism>
<evidence type="ECO:0000256" key="1">
    <source>
        <dbReference type="SAM" id="SignalP"/>
    </source>
</evidence>
<dbReference type="OrthoDB" id="2251794at2759"/>
<protein>
    <submittedName>
        <fullName evidence="2">Uncharacterized protein</fullName>
    </submittedName>
</protein>
<dbReference type="AlphaFoldDB" id="A0A2J6QT76"/>
<keyword evidence="3" id="KW-1185">Reference proteome</keyword>
<dbReference type="Proteomes" id="UP000235786">
    <property type="component" value="Unassembled WGS sequence"/>
</dbReference>
<proteinExistence type="predicted"/>
<sequence>MKFSILAIPLLVSCAAAEIGDLCSYNGNWGTCESTSWCGSNDGNDDIFNLCPDDPYYVRCCFEPLCYDRMGYCDVTSNIGGCEASGGHFESGFCPGPDNYKCCVES</sequence>
<name>A0A2J6QT76_HYAVF</name>
<dbReference type="EMBL" id="KZ613974">
    <property type="protein sequence ID" value="PMD29461.1"/>
    <property type="molecule type" value="Genomic_DNA"/>
</dbReference>
<feature type="signal peptide" evidence="1">
    <location>
        <begin position="1"/>
        <end position="17"/>
    </location>
</feature>
<accession>A0A2J6QT76</accession>